<gene>
    <name evidence="12 14" type="primary">lepA</name>
    <name evidence="14" type="ORF">WIX40_16705</name>
</gene>
<dbReference type="Pfam" id="PF03144">
    <property type="entry name" value="GTP_EFTU_D2"/>
    <property type="match status" value="1"/>
</dbReference>
<dbReference type="FunFam" id="3.30.70.2570:FF:000001">
    <property type="entry name" value="Translation factor GUF1, mitochondrial"/>
    <property type="match status" value="1"/>
</dbReference>
<dbReference type="Pfam" id="PF06421">
    <property type="entry name" value="LepA_C"/>
    <property type="match status" value="1"/>
</dbReference>
<keyword evidence="14" id="KW-0251">Elongation factor</keyword>
<dbReference type="InterPro" id="IPR006297">
    <property type="entry name" value="EF-4"/>
</dbReference>
<comment type="function">
    <text evidence="9 12">Required for accurate and efficient protein synthesis under certain stress conditions. May act as a fidelity factor of the translation reaction, by catalyzing a one-codon backward translocation of tRNAs on improperly translocated ribosomes. Back-translocation proceeds from a post-translocation (POST) complex to a pre-translocation (PRE) complex, thus giving elongation factor G a second chance to translocate the tRNAs correctly. Binds to ribosomes in a GTP-dependent manner.</text>
</comment>
<dbReference type="FunFam" id="2.40.30.10:FF:000015">
    <property type="entry name" value="Translation factor GUF1, mitochondrial"/>
    <property type="match status" value="1"/>
</dbReference>
<evidence type="ECO:0000313" key="15">
    <source>
        <dbReference type="Proteomes" id="UP001362311"/>
    </source>
</evidence>
<dbReference type="InterPro" id="IPR038363">
    <property type="entry name" value="LepA_C_sf"/>
</dbReference>
<dbReference type="NCBIfam" id="TIGR00231">
    <property type="entry name" value="small_GTP"/>
    <property type="match status" value="1"/>
</dbReference>
<comment type="similarity">
    <text evidence="1 12">Belongs to the TRAFAC class translation factor GTPase superfamily. Classic translation factor GTPase family. LepA subfamily.</text>
</comment>
<evidence type="ECO:0000256" key="10">
    <source>
        <dbReference type="ARBA" id="ARBA00061052"/>
    </source>
</evidence>
<evidence type="ECO:0000256" key="1">
    <source>
        <dbReference type="ARBA" id="ARBA00005454"/>
    </source>
</evidence>
<evidence type="ECO:0000256" key="11">
    <source>
        <dbReference type="ARBA" id="ARBA00066744"/>
    </source>
</evidence>
<dbReference type="RefSeq" id="WP_339440734.1">
    <property type="nucleotide sequence ID" value="NZ_JBBHKQ010000001.1"/>
</dbReference>
<keyword evidence="5 12" id="KW-0648">Protein biosynthesis</keyword>
<evidence type="ECO:0000256" key="7">
    <source>
        <dbReference type="ARBA" id="ARBA00023136"/>
    </source>
</evidence>
<dbReference type="InterPro" id="IPR005225">
    <property type="entry name" value="Small_GTP-bd"/>
</dbReference>
<evidence type="ECO:0000256" key="9">
    <source>
        <dbReference type="ARBA" id="ARBA00057626"/>
    </source>
</evidence>
<dbReference type="SMART" id="SM00838">
    <property type="entry name" value="EFG_C"/>
    <property type="match status" value="1"/>
</dbReference>
<evidence type="ECO:0000256" key="3">
    <source>
        <dbReference type="ARBA" id="ARBA00022741"/>
    </source>
</evidence>
<dbReference type="PRINTS" id="PR00315">
    <property type="entry name" value="ELONGATNFCT"/>
</dbReference>
<keyword evidence="2 12" id="KW-1003">Cell membrane</keyword>
<dbReference type="CDD" id="cd03699">
    <property type="entry name" value="EF4_II"/>
    <property type="match status" value="1"/>
</dbReference>
<dbReference type="Pfam" id="PF00009">
    <property type="entry name" value="GTP_EFTU"/>
    <property type="match status" value="1"/>
</dbReference>
<keyword evidence="4 12" id="KW-0378">Hydrolase</keyword>
<keyword evidence="6 12" id="KW-0342">GTP-binding</keyword>
<evidence type="ECO:0000259" key="13">
    <source>
        <dbReference type="PROSITE" id="PS51722"/>
    </source>
</evidence>
<comment type="catalytic activity">
    <reaction evidence="8 12">
        <text>GTP + H2O = GDP + phosphate + H(+)</text>
        <dbReference type="Rhea" id="RHEA:19669"/>
        <dbReference type="ChEBI" id="CHEBI:15377"/>
        <dbReference type="ChEBI" id="CHEBI:15378"/>
        <dbReference type="ChEBI" id="CHEBI:37565"/>
        <dbReference type="ChEBI" id="CHEBI:43474"/>
        <dbReference type="ChEBI" id="CHEBI:58189"/>
        <dbReference type="EC" id="3.6.5.n1"/>
    </reaction>
</comment>
<dbReference type="PROSITE" id="PS51722">
    <property type="entry name" value="G_TR_2"/>
    <property type="match status" value="1"/>
</dbReference>
<dbReference type="EC" id="3.6.5.n1" evidence="11 12"/>
<feature type="binding site" evidence="12">
    <location>
        <begin position="18"/>
        <end position="23"/>
    </location>
    <ligand>
        <name>GTP</name>
        <dbReference type="ChEBI" id="CHEBI:37565"/>
    </ligand>
</feature>
<dbReference type="GO" id="GO:0005886">
    <property type="term" value="C:plasma membrane"/>
    <property type="evidence" value="ECO:0007669"/>
    <property type="project" value="UniProtKB-SubCell"/>
</dbReference>
<dbReference type="FunFam" id="3.30.70.870:FF:000004">
    <property type="entry name" value="Translation factor GUF1, mitochondrial"/>
    <property type="match status" value="1"/>
</dbReference>
<evidence type="ECO:0000256" key="2">
    <source>
        <dbReference type="ARBA" id="ARBA00022475"/>
    </source>
</evidence>
<protein>
    <recommendedName>
        <fullName evidence="11 12">Elongation factor 4</fullName>
        <shortName evidence="12">EF-4</shortName>
        <ecNumber evidence="11 12">3.6.5.n1</ecNumber>
    </recommendedName>
    <alternativeName>
        <fullName evidence="12">Ribosomal back-translocase LepA</fullName>
    </alternativeName>
</protein>
<dbReference type="SUPFAM" id="SSF52540">
    <property type="entry name" value="P-loop containing nucleoside triphosphate hydrolases"/>
    <property type="match status" value="1"/>
</dbReference>
<dbReference type="EMBL" id="JBBHKQ010000001">
    <property type="protein sequence ID" value="MEJ5901740.1"/>
    <property type="molecule type" value="Genomic_DNA"/>
</dbReference>
<dbReference type="GO" id="GO:0003924">
    <property type="term" value="F:GTPase activity"/>
    <property type="evidence" value="ECO:0007669"/>
    <property type="project" value="UniProtKB-UniRule"/>
</dbReference>
<dbReference type="PANTHER" id="PTHR43512:SF4">
    <property type="entry name" value="TRANSLATION FACTOR GUF1 HOMOLOG, CHLOROPLASTIC"/>
    <property type="match status" value="1"/>
</dbReference>
<dbReference type="HAMAP" id="MF_00071">
    <property type="entry name" value="LepA"/>
    <property type="match status" value="1"/>
</dbReference>
<dbReference type="InterPro" id="IPR004161">
    <property type="entry name" value="EFTu-like_2"/>
</dbReference>
<dbReference type="InterPro" id="IPR035647">
    <property type="entry name" value="EFG_III/V"/>
</dbReference>
<feature type="domain" description="Tr-type G" evidence="13">
    <location>
        <begin position="6"/>
        <end position="188"/>
    </location>
</feature>
<evidence type="ECO:0000256" key="5">
    <source>
        <dbReference type="ARBA" id="ARBA00022917"/>
    </source>
</evidence>
<proteinExistence type="inferred from homology"/>
<dbReference type="GO" id="GO:0043022">
    <property type="term" value="F:ribosome binding"/>
    <property type="evidence" value="ECO:0007669"/>
    <property type="project" value="UniProtKB-UniRule"/>
</dbReference>
<comment type="subcellular location">
    <subcellularLocation>
        <location evidence="12">Cell membrane</location>
        <topology evidence="12">Peripheral membrane protein</topology>
        <orientation evidence="12">Cytoplasmic side</orientation>
    </subcellularLocation>
</comment>
<dbReference type="Pfam" id="PF00679">
    <property type="entry name" value="EFG_C"/>
    <property type="match status" value="1"/>
</dbReference>
<dbReference type="InterPro" id="IPR035654">
    <property type="entry name" value="LepA_IV"/>
</dbReference>
<dbReference type="InterPro" id="IPR000640">
    <property type="entry name" value="EFG_V-like"/>
</dbReference>
<dbReference type="PROSITE" id="PS00301">
    <property type="entry name" value="G_TR_1"/>
    <property type="match status" value="1"/>
</dbReference>
<keyword evidence="7 12" id="KW-0472">Membrane</keyword>
<dbReference type="SUPFAM" id="SSF54980">
    <property type="entry name" value="EF-G C-terminal domain-like"/>
    <property type="match status" value="2"/>
</dbReference>
<dbReference type="GO" id="GO:0003746">
    <property type="term" value="F:translation elongation factor activity"/>
    <property type="evidence" value="ECO:0007669"/>
    <property type="project" value="UniProtKB-UniRule"/>
</dbReference>
<dbReference type="CDD" id="cd16260">
    <property type="entry name" value="EF4_III"/>
    <property type="match status" value="1"/>
</dbReference>
<name>A0ABD5JZ28_9HYPH</name>
<keyword evidence="3 12" id="KW-0547">Nucleotide-binding</keyword>
<evidence type="ECO:0000256" key="12">
    <source>
        <dbReference type="HAMAP-Rule" id="MF_00071"/>
    </source>
</evidence>
<feature type="binding site" evidence="12">
    <location>
        <begin position="135"/>
        <end position="138"/>
    </location>
    <ligand>
        <name>GTP</name>
        <dbReference type="ChEBI" id="CHEBI:37565"/>
    </ligand>
</feature>
<evidence type="ECO:0000313" key="14">
    <source>
        <dbReference type="EMBL" id="MEJ5901740.1"/>
    </source>
</evidence>
<dbReference type="GO" id="GO:0005525">
    <property type="term" value="F:GTP binding"/>
    <property type="evidence" value="ECO:0007669"/>
    <property type="project" value="UniProtKB-UniRule"/>
</dbReference>
<evidence type="ECO:0000256" key="4">
    <source>
        <dbReference type="ARBA" id="ARBA00022801"/>
    </source>
</evidence>
<dbReference type="FunFam" id="3.30.70.240:FF:000007">
    <property type="entry name" value="Translation factor GUF1, mitochondrial"/>
    <property type="match status" value="1"/>
</dbReference>
<dbReference type="GO" id="GO:0045727">
    <property type="term" value="P:positive regulation of translation"/>
    <property type="evidence" value="ECO:0007669"/>
    <property type="project" value="UniProtKB-UniRule"/>
</dbReference>
<dbReference type="CDD" id="cd03709">
    <property type="entry name" value="lepA_C"/>
    <property type="match status" value="1"/>
</dbReference>
<dbReference type="Gene3D" id="3.40.50.300">
    <property type="entry name" value="P-loop containing nucleotide triphosphate hydrolases"/>
    <property type="match status" value="1"/>
</dbReference>
<dbReference type="CDD" id="cd01890">
    <property type="entry name" value="LepA"/>
    <property type="match status" value="1"/>
</dbReference>
<reference evidence="14 15" key="1">
    <citation type="submission" date="2024-03" db="EMBL/GenBank/DDBJ databases">
        <title>Reference genomes for the five species model microbial community.</title>
        <authorList>
            <person name="Padfield D."/>
        </authorList>
    </citation>
    <scope>NUCLEOTIDE SEQUENCE [LARGE SCALE GENOMIC DNA]</scope>
    <source>
        <strain evidence="14 15">AB1</strain>
    </source>
</reference>
<dbReference type="Gene3D" id="2.40.30.10">
    <property type="entry name" value="Translation factors"/>
    <property type="match status" value="1"/>
</dbReference>
<dbReference type="InterPro" id="IPR031157">
    <property type="entry name" value="G_TR_CS"/>
</dbReference>
<dbReference type="AlphaFoldDB" id="A0ABD5JZ28"/>
<dbReference type="Gene3D" id="3.30.70.2570">
    <property type="entry name" value="Elongation factor 4, C-terminal domain"/>
    <property type="match status" value="1"/>
</dbReference>
<dbReference type="GO" id="GO:0097216">
    <property type="term" value="F:guanosine tetraphosphate binding"/>
    <property type="evidence" value="ECO:0007669"/>
    <property type="project" value="UniProtKB-ARBA"/>
</dbReference>
<dbReference type="Gene3D" id="3.30.70.240">
    <property type="match status" value="1"/>
</dbReference>
<organism evidence="14 15">
    <name type="scientific">Ochrobactrum teleogrylli</name>
    <dbReference type="NCBI Taxonomy" id="2479765"/>
    <lineage>
        <taxon>Bacteria</taxon>
        <taxon>Pseudomonadati</taxon>
        <taxon>Pseudomonadota</taxon>
        <taxon>Alphaproteobacteria</taxon>
        <taxon>Hyphomicrobiales</taxon>
        <taxon>Brucellaceae</taxon>
        <taxon>Brucella/Ochrobactrum group</taxon>
        <taxon>Ochrobactrum</taxon>
    </lineage>
</organism>
<dbReference type="InterPro" id="IPR027417">
    <property type="entry name" value="P-loop_NTPase"/>
</dbReference>
<dbReference type="Gene3D" id="3.30.70.870">
    <property type="entry name" value="Elongation Factor G (Translational Gtpase), domain 3"/>
    <property type="match status" value="1"/>
</dbReference>
<dbReference type="NCBIfam" id="TIGR01393">
    <property type="entry name" value="lepA"/>
    <property type="match status" value="1"/>
</dbReference>
<sequence length="602" mass="66976">MSTPLDHIRNFSIVAHIDHGKSTLADRLIQLTGGLDTREMKDQVLDSMDIERERGITIKAQTVRLSYKAKNGEDYVLNLIDTPGHVDFAYEVSRSLAACEGSLLVVDASQGVEAQTLANVYQAIDNNHEIVVVLNKIDLPAAEPERVKEQIEEVIGIDASQAVHISAKTGLGIEDVLEAIVTQLPAPKEGDRNAPLKAMLVDSWYDSYLGVIVLVRVIDGVLKKGQTIRMMGTGAKYPVERTGVFTPKMVQMDELGPGELGFITASIKEVADTRVGDTITEDRRPTEKMLPGFKPAQPVVFCGLFPVDAADFEDLRGAMGKLRLNDASFSFEMETSAALGFGFRCGFLGLLHLEIIQERLEREFNLDLITTAPSVVYRLNMIDGSQKELHNPADMPDVVKISAIQEPWIKATIMTPDDYLGAIMKLCQERRGIQVDLTYVGPRAMITYELPLNEVVFDFYDRLKSISKGYASFDYNLSEYREGDLVKMSILVNEEPVDALSMLVHRSAAEKRGRALCEKLKELIPQHMFKIPIQAAIGGRIVARETISALRKDVTAKCYGGDVTRKRKLLEKQKEGKKRMRQFGKVEIPQEAFIQALKMGDD</sequence>
<comment type="caution">
    <text evidence="14">The sequence shown here is derived from an EMBL/GenBank/DDBJ whole genome shotgun (WGS) entry which is preliminary data.</text>
</comment>
<dbReference type="PANTHER" id="PTHR43512">
    <property type="entry name" value="TRANSLATION FACTOR GUF1-RELATED"/>
    <property type="match status" value="1"/>
</dbReference>
<comment type="similarity">
    <text evidence="10">Belongs to the GTP-binding elongation factor family. LepA subfamily.</text>
</comment>
<accession>A0ABD5JZ28</accession>
<dbReference type="FunFam" id="3.40.50.300:FF:000078">
    <property type="entry name" value="Elongation factor 4"/>
    <property type="match status" value="1"/>
</dbReference>
<dbReference type="Proteomes" id="UP001362311">
    <property type="component" value="Unassembled WGS sequence"/>
</dbReference>
<evidence type="ECO:0000256" key="8">
    <source>
        <dbReference type="ARBA" id="ARBA00050293"/>
    </source>
</evidence>
<evidence type="ECO:0000256" key="6">
    <source>
        <dbReference type="ARBA" id="ARBA00023134"/>
    </source>
</evidence>
<dbReference type="InterPro" id="IPR013842">
    <property type="entry name" value="LepA_CTD"/>
</dbReference>
<dbReference type="InterPro" id="IPR000795">
    <property type="entry name" value="T_Tr_GTP-bd_dom"/>
</dbReference>